<protein>
    <submittedName>
        <fullName evidence="2">Unplaced genomic scaffold SPHSTscaffold_44, whole genome shotgun sequence</fullName>
    </submittedName>
</protein>
<accession>A0A0C9ULR4</accession>
<evidence type="ECO:0000313" key="2">
    <source>
        <dbReference type="EMBL" id="KIJ43953.1"/>
    </source>
</evidence>
<name>A0A0C9ULR4_SPHS4</name>
<evidence type="ECO:0000313" key="3">
    <source>
        <dbReference type="Proteomes" id="UP000054279"/>
    </source>
</evidence>
<evidence type="ECO:0000313" key="1">
    <source>
        <dbReference type="EMBL" id="KIJ30295.1"/>
    </source>
</evidence>
<dbReference type="Proteomes" id="UP000054279">
    <property type="component" value="Unassembled WGS sequence"/>
</dbReference>
<reference evidence="2 3" key="1">
    <citation type="submission" date="2014-06" db="EMBL/GenBank/DDBJ databases">
        <title>Evolutionary Origins and Diversification of the Mycorrhizal Mutualists.</title>
        <authorList>
            <consortium name="DOE Joint Genome Institute"/>
            <consortium name="Mycorrhizal Genomics Consortium"/>
            <person name="Kohler A."/>
            <person name="Kuo A."/>
            <person name="Nagy L.G."/>
            <person name="Floudas D."/>
            <person name="Copeland A."/>
            <person name="Barry K.W."/>
            <person name="Cichocki N."/>
            <person name="Veneault-Fourrey C."/>
            <person name="LaButti K."/>
            <person name="Lindquist E.A."/>
            <person name="Lipzen A."/>
            <person name="Lundell T."/>
            <person name="Morin E."/>
            <person name="Murat C."/>
            <person name="Riley R."/>
            <person name="Ohm R."/>
            <person name="Sun H."/>
            <person name="Tunlid A."/>
            <person name="Henrissat B."/>
            <person name="Grigoriev I.V."/>
            <person name="Hibbett D.S."/>
            <person name="Martin F."/>
        </authorList>
    </citation>
    <scope>NUCLEOTIDE SEQUENCE [LARGE SCALE GENOMIC DNA]</scope>
    <source>
        <strain evidence="2 3">SS14</strain>
    </source>
</reference>
<dbReference type="HOGENOM" id="CLU_2544061_0_0_1"/>
<gene>
    <name evidence="2" type="ORF">M422DRAFT_30544</name>
    <name evidence="1" type="ORF">M422DRAFT_36599</name>
</gene>
<organism evidence="2 3">
    <name type="scientific">Sphaerobolus stellatus (strain SS14)</name>
    <dbReference type="NCBI Taxonomy" id="990650"/>
    <lineage>
        <taxon>Eukaryota</taxon>
        <taxon>Fungi</taxon>
        <taxon>Dikarya</taxon>
        <taxon>Basidiomycota</taxon>
        <taxon>Agaricomycotina</taxon>
        <taxon>Agaricomycetes</taxon>
        <taxon>Phallomycetidae</taxon>
        <taxon>Geastrales</taxon>
        <taxon>Sphaerobolaceae</taxon>
        <taxon>Sphaerobolus</taxon>
    </lineage>
</organism>
<dbReference type="EMBL" id="KN837264">
    <property type="protein sequence ID" value="KIJ30295.1"/>
    <property type="molecule type" value="Genomic_DNA"/>
</dbReference>
<proteinExistence type="predicted"/>
<keyword evidence="3" id="KW-1185">Reference proteome</keyword>
<dbReference type="EMBL" id="KN837119">
    <property type="protein sequence ID" value="KIJ43953.1"/>
    <property type="molecule type" value="Genomic_DNA"/>
</dbReference>
<dbReference type="AlphaFoldDB" id="A0A0C9ULR4"/>
<sequence>MENHRRDRIWKGYAPYIRRVSVPTPTKNTYFFEFLRQFALYSLYPITPITAKSRTNLQRGKNRRFEASINIGNKLKQGDHEEP</sequence>